<accession>A0AAW0MHI6</accession>
<feature type="region of interest" description="Disordered" evidence="1">
    <location>
        <begin position="1"/>
        <end position="36"/>
    </location>
</feature>
<feature type="compositionally biased region" description="Basic and acidic residues" evidence="1">
    <location>
        <begin position="1"/>
        <end position="12"/>
    </location>
</feature>
<keyword evidence="3" id="KW-1185">Reference proteome</keyword>
<evidence type="ECO:0000313" key="3">
    <source>
        <dbReference type="Proteomes" id="UP001460270"/>
    </source>
</evidence>
<comment type="caution">
    <text evidence="2">The sequence shown here is derived from an EMBL/GenBank/DDBJ whole genome shotgun (WGS) entry which is preliminary data.</text>
</comment>
<evidence type="ECO:0000256" key="1">
    <source>
        <dbReference type="SAM" id="MobiDB-lite"/>
    </source>
</evidence>
<dbReference type="EMBL" id="JBBPFD010000145">
    <property type="protein sequence ID" value="KAK7880106.1"/>
    <property type="molecule type" value="Genomic_DNA"/>
</dbReference>
<proteinExistence type="predicted"/>
<gene>
    <name evidence="2" type="ORF">WMY93_033225</name>
</gene>
<dbReference type="Proteomes" id="UP001460270">
    <property type="component" value="Unassembled WGS sequence"/>
</dbReference>
<feature type="compositionally biased region" description="Low complexity" evidence="1">
    <location>
        <begin position="188"/>
        <end position="198"/>
    </location>
</feature>
<feature type="region of interest" description="Disordered" evidence="1">
    <location>
        <begin position="171"/>
        <end position="198"/>
    </location>
</feature>
<sequence length="213" mass="23141">MARTPPHEDPRDPLLCARAGGFNPGQSALSGPHRTHGVRSLRLGSVCGAPLSAQPVAGPELSPDRERSTVLHRAVEEKTRRESVSRAFAIRTRTTQEHARKPTAVCTRISLSARRAKVVFVCERNVGRTRSACDTSEIESSWLWVRGACVSVTSQLSHFLMDNLRVLFRSGTGPEREDTSQTETQFQPPAAAADSCPADGAVCGARITEDRPD</sequence>
<reference evidence="3" key="1">
    <citation type="submission" date="2024-04" db="EMBL/GenBank/DDBJ databases">
        <title>Salinicola lusitanus LLJ914,a marine bacterium isolated from the Okinawa Trough.</title>
        <authorList>
            <person name="Li J."/>
        </authorList>
    </citation>
    <scope>NUCLEOTIDE SEQUENCE [LARGE SCALE GENOMIC DNA]</scope>
</reference>
<evidence type="ECO:0000313" key="2">
    <source>
        <dbReference type="EMBL" id="KAK7880106.1"/>
    </source>
</evidence>
<organism evidence="2 3">
    <name type="scientific">Mugilogobius chulae</name>
    <name type="common">yellowstripe goby</name>
    <dbReference type="NCBI Taxonomy" id="88201"/>
    <lineage>
        <taxon>Eukaryota</taxon>
        <taxon>Metazoa</taxon>
        <taxon>Chordata</taxon>
        <taxon>Craniata</taxon>
        <taxon>Vertebrata</taxon>
        <taxon>Euteleostomi</taxon>
        <taxon>Actinopterygii</taxon>
        <taxon>Neopterygii</taxon>
        <taxon>Teleostei</taxon>
        <taxon>Neoteleostei</taxon>
        <taxon>Acanthomorphata</taxon>
        <taxon>Gobiaria</taxon>
        <taxon>Gobiiformes</taxon>
        <taxon>Gobioidei</taxon>
        <taxon>Gobiidae</taxon>
        <taxon>Gobionellinae</taxon>
        <taxon>Mugilogobius</taxon>
    </lineage>
</organism>
<dbReference type="AlphaFoldDB" id="A0AAW0MHI6"/>
<protein>
    <submittedName>
        <fullName evidence="2">Uncharacterized protein</fullName>
    </submittedName>
</protein>
<name>A0AAW0MHI6_9GOBI</name>